<reference evidence="1 2" key="1">
    <citation type="submission" date="2019-03" db="EMBL/GenBank/DDBJ databases">
        <title>Flavobacterium TSA-D2 sp. nov., isolated from arctic soil.</title>
        <authorList>
            <person name="Chaudhary D.K."/>
        </authorList>
    </citation>
    <scope>NUCLEOTIDE SEQUENCE [LARGE SCALE GENOMIC DNA]</scope>
    <source>
        <strain evidence="1 2">TSA-D2</strain>
    </source>
</reference>
<gene>
    <name evidence="1" type="ORF">E0F98_13740</name>
</gene>
<keyword evidence="2" id="KW-1185">Reference proteome</keyword>
<dbReference type="AlphaFoldDB" id="A0A4V2Z0Y5"/>
<dbReference type="Proteomes" id="UP000294597">
    <property type="component" value="Unassembled WGS sequence"/>
</dbReference>
<dbReference type="EMBL" id="SMFO01000012">
    <property type="protein sequence ID" value="TDE02168.1"/>
    <property type="molecule type" value="Genomic_DNA"/>
</dbReference>
<comment type="caution">
    <text evidence="1">The sequence shown here is derived from an EMBL/GenBank/DDBJ whole genome shotgun (WGS) entry which is preliminary data.</text>
</comment>
<accession>A0A4V2Z0Y5</accession>
<protein>
    <submittedName>
        <fullName evidence="1">Uncharacterized protein</fullName>
    </submittedName>
</protein>
<sequence length="115" mass="13254">MNWIRKTIFIMGLSLVLLFAFNADKSLGHSIEIEKSVSVFSSDNIHTSAFIQPQISNIFVVLQKTSNSSLLKYLDSFLTAIPDFKIKTLFNRFANQDINRCEMVSLLLFPYHSFW</sequence>
<dbReference type="RefSeq" id="WP_132112437.1">
    <property type="nucleotide sequence ID" value="NZ_SMFO01000012.1"/>
</dbReference>
<evidence type="ECO:0000313" key="1">
    <source>
        <dbReference type="EMBL" id="TDE02168.1"/>
    </source>
</evidence>
<proteinExistence type="predicted"/>
<name>A0A4V2Z0Y5_9FLAO</name>
<evidence type="ECO:0000313" key="2">
    <source>
        <dbReference type="Proteomes" id="UP000294597"/>
    </source>
</evidence>
<organism evidence="1 2">
    <name type="scientific">Flavobacterium hiemivividum</name>
    <dbReference type="NCBI Taxonomy" id="2541734"/>
    <lineage>
        <taxon>Bacteria</taxon>
        <taxon>Pseudomonadati</taxon>
        <taxon>Bacteroidota</taxon>
        <taxon>Flavobacteriia</taxon>
        <taxon>Flavobacteriales</taxon>
        <taxon>Flavobacteriaceae</taxon>
        <taxon>Flavobacterium</taxon>
    </lineage>
</organism>